<evidence type="ECO:0000313" key="6">
    <source>
        <dbReference type="EMBL" id="ADZ78738.1"/>
    </source>
</evidence>
<dbReference type="InterPro" id="IPR040921">
    <property type="entry name" value="Peptidase_S66C"/>
</dbReference>
<dbReference type="InterPro" id="IPR040449">
    <property type="entry name" value="Peptidase_S66_N"/>
</dbReference>
<dbReference type="PANTHER" id="PTHR30237:SF6">
    <property type="entry name" value="CARBOXYPEPTIDASE YOCD-RELATED"/>
    <property type="match status" value="1"/>
</dbReference>
<dbReference type="HOGENOM" id="CLU_034346_3_1_10"/>
<keyword evidence="6" id="KW-0121">Carboxypeptidase</keyword>
<dbReference type="InterPro" id="IPR029062">
    <property type="entry name" value="Class_I_gatase-like"/>
</dbReference>
<evidence type="ECO:0000256" key="2">
    <source>
        <dbReference type="ARBA" id="ARBA00022801"/>
    </source>
</evidence>
<proteinExistence type="inferred from homology"/>
<dbReference type="STRING" id="743722.Sph21_2183"/>
<dbReference type="PATRIC" id="fig|743722.3.peg.2332"/>
<protein>
    <submittedName>
        <fullName evidence="6">Peptidase U61 LD-carboxypeptidase A</fullName>
    </submittedName>
</protein>
<feature type="domain" description="LD-carboxypeptidase N-terminal" evidence="4">
    <location>
        <begin position="35"/>
        <end position="155"/>
    </location>
</feature>
<evidence type="ECO:0000259" key="5">
    <source>
        <dbReference type="Pfam" id="PF17676"/>
    </source>
</evidence>
<dbReference type="eggNOG" id="COG1619">
    <property type="taxonomic scope" value="Bacteria"/>
</dbReference>
<evidence type="ECO:0000256" key="3">
    <source>
        <dbReference type="PIRSR" id="PIRSR028757-1"/>
    </source>
</evidence>
<feature type="domain" description="LD-carboxypeptidase C-terminal" evidence="5">
    <location>
        <begin position="216"/>
        <end position="330"/>
    </location>
</feature>
<evidence type="ECO:0000256" key="1">
    <source>
        <dbReference type="ARBA" id="ARBA00010233"/>
    </source>
</evidence>
<dbReference type="Pfam" id="PF17676">
    <property type="entry name" value="Peptidase_S66C"/>
    <property type="match status" value="1"/>
</dbReference>
<feature type="active site" description="Nucleophile" evidence="3">
    <location>
        <position position="135"/>
    </location>
</feature>
<comment type="similarity">
    <text evidence="1">Belongs to the peptidase S66 family.</text>
</comment>
<keyword evidence="6" id="KW-0645">Protease</keyword>
<dbReference type="Pfam" id="PF02016">
    <property type="entry name" value="Peptidase_S66"/>
    <property type="match status" value="1"/>
</dbReference>
<dbReference type="MEROPS" id="S66.003"/>
<dbReference type="CDD" id="cd07062">
    <property type="entry name" value="Peptidase_S66_mccF_like"/>
    <property type="match status" value="1"/>
</dbReference>
<dbReference type="KEGG" id="shg:Sph21_2183"/>
<dbReference type="EMBL" id="CP002584">
    <property type="protein sequence ID" value="ADZ78738.1"/>
    <property type="molecule type" value="Genomic_DNA"/>
</dbReference>
<dbReference type="AlphaFoldDB" id="F4CCE5"/>
<dbReference type="SUPFAM" id="SSF141986">
    <property type="entry name" value="LD-carboxypeptidase A C-terminal domain-like"/>
    <property type="match status" value="1"/>
</dbReference>
<dbReference type="GO" id="GO:0004180">
    <property type="term" value="F:carboxypeptidase activity"/>
    <property type="evidence" value="ECO:0007669"/>
    <property type="project" value="UniProtKB-KW"/>
</dbReference>
<reference evidence="6" key="1">
    <citation type="submission" date="2011-03" db="EMBL/GenBank/DDBJ databases">
        <title>Complete sequence of Sphingobacterium sp. 21.</title>
        <authorList>
            <consortium name="US DOE Joint Genome Institute"/>
            <person name="Lucas S."/>
            <person name="Copeland A."/>
            <person name="Lapidus A."/>
            <person name="Cheng J.-F."/>
            <person name="Goodwin L."/>
            <person name="Pitluck S."/>
            <person name="Davenport K."/>
            <person name="Detter J.C."/>
            <person name="Han C."/>
            <person name="Tapia R."/>
            <person name="Land M."/>
            <person name="Hauser L."/>
            <person name="Kyrpides N."/>
            <person name="Ivanova N."/>
            <person name="Ovchinnikova G."/>
            <person name="Pagani I."/>
            <person name="Siebers A.K."/>
            <person name="Allgaier M."/>
            <person name="Thelen M.P."/>
            <person name="Hugenholtz P."/>
            <person name="Woyke T."/>
        </authorList>
    </citation>
    <scope>NUCLEOTIDE SEQUENCE</scope>
    <source>
        <strain evidence="6">21</strain>
    </source>
</reference>
<accession>F4CCE5</accession>
<organism evidence="6">
    <name type="scientific">Sphingobacterium sp. (strain 21)</name>
    <dbReference type="NCBI Taxonomy" id="743722"/>
    <lineage>
        <taxon>Bacteria</taxon>
        <taxon>Pseudomonadati</taxon>
        <taxon>Bacteroidota</taxon>
        <taxon>Sphingobacteriia</taxon>
        <taxon>Sphingobacteriales</taxon>
        <taxon>Sphingobacteriaceae</taxon>
        <taxon>Sphingobacterium</taxon>
    </lineage>
</organism>
<dbReference type="Gene3D" id="3.50.30.60">
    <property type="entry name" value="LD-carboxypeptidase A C-terminal domain-like"/>
    <property type="match status" value="1"/>
</dbReference>
<dbReference type="Gene3D" id="3.40.50.10740">
    <property type="entry name" value="Class I glutamine amidotransferase-like"/>
    <property type="match status" value="1"/>
</dbReference>
<dbReference type="PANTHER" id="PTHR30237">
    <property type="entry name" value="MURAMOYLTETRAPEPTIDE CARBOXYPEPTIDASE"/>
    <property type="match status" value="1"/>
</dbReference>
<feature type="active site" description="Charge relay system" evidence="3">
    <location>
        <position position="315"/>
    </location>
</feature>
<dbReference type="InterPro" id="IPR027478">
    <property type="entry name" value="LdcA_N"/>
</dbReference>
<evidence type="ECO:0000259" key="4">
    <source>
        <dbReference type="Pfam" id="PF02016"/>
    </source>
</evidence>
<name>F4CCE5_SPHS2</name>
<sequence length="344" mass="38382">MLARPANHALLGEVLVYKKEKQRMVVDKLKPGDHIRIIAPAQSLLPKLTQEMRIRGVKRLEELGLTVSFGDHVHEIDEFGSTTIDNRLADLHRAYEDKSVKAILAVSGGTTSNQLLPYIDYKLLKDNPKILCGLSDITALINTVYAKTDVVTYYGPHFSMLSAGEDLGFSLDYFRACLFDDKPISLSPSPFYYNSIWEHEQLDNPGYWVINEGDVEGKILGGNFLTFNFLQGSEYLPDTSDSIFFLEDNGPEDYKNVQNQLQALLNQPSFSGVKALAIGRFKQNSMMTKEILAKIIKTKKQLDGIPVIANIDFGHTLPMITIPIGGRARVIAGPTNPVIELLMH</sequence>
<gene>
    <name evidence="6" type="ordered locus">Sph21_2183</name>
</gene>
<dbReference type="InterPro" id="IPR003507">
    <property type="entry name" value="S66_fam"/>
</dbReference>
<dbReference type="InterPro" id="IPR027461">
    <property type="entry name" value="Carboxypeptidase_A_C_sf"/>
</dbReference>
<dbReference type="PIRSF" id="PIRSF028757">
    <property type="entry name" value="LD-carboxypeptidase"/>
    <property type="match status" value="1"/>
</dbReference>
<feature type="active site" description="Charge relay system" evidence="3">
    <location>
        <position position="247"/>
    </location>
</feature>
<keyword evidence="2" id="KW-0378">Hydrolase</keyword>
<dbReference type="SUPFAM" id="SSF52317">
    <property type="entry name" value="Class I glutamine amidotransferase-like"/>
    <property type="match status" value="1"/>
</dbReference>